<dbReference type="OrthoDB" id="8300647at2759"/>
<dbReference type="PANTHER" id="PTHR47055">
    <property type="entry name" value="DDE_TNP_1_7 DOMAIN-CONTAINING PROTEIN"/>
    <property type="match status" value="1"/>
</dbReference>
<dbReference type="EMBL" id="VTPC01090856">
    <property type="protein sequence ID" value="KAF2881100.1"/>
    <property type="molecule type" value="Genomic_DNA"/>
</dbReference>
<dbReference type="AlphaFoldDB" id="A0A8K0FWC9"/>
<dbReference type="InterPro" id="IPR052638">
    <property type="entry name" value="PiggyBac_TE-derived"/>
</dbReference>
<organism evidence="2 3">
    <name type="scientific">Ignelater luminosus</name>
    <name type="common">Cucubano</name>
    <name type="synonym">Pyrophorus luminosus</name>
    <dbReference type="NCBI Taxonomy" id="2038154"/>
    <lineage>
        <taxon>Eukaryota</taxon>
        <taxon>Metazoa</taxon>
        <taxon>Ecdysozoa</taxon>
        <taxon>Arthropoda</taxon>
        <taxon>Hexapoda</taxon>
        <taxon>Insecta</taxon>
        <taxon>Pterygota</taxon>
        <taxon>Neoptera</taxon>
        <taxon>Endopterygota</taxon>
        <taxon>Coleoptera</taxon>
        <taxon>Polyphaga</taxon>
        <taxon>Elateriformia</taxon>
        <taxon>Elateroidea</taxon>
        <taxon>Elateridae</taxon>
        <taxon>Agrypninae</taxon>
        <taxon>Pyrophorini</taxon>
        <taxon>Ignelater</taxon>
    </lineage>
</organism>
<reference evidence="2" key="1">
    <citation type="submission" date="2019-08" db="EMBL/GenBank/DDBJ databases">
        <title>The genome of the North American firefly Photinus pyralis.</title>
        <authorList>
            <consortium name="Photinus pyralis genome working group"/>
            <person name="Fallon T.R."/>
            <person name="Sander Lower S.E."/>
            <person name="Weng J.-K."/>
        </authorList>
    </citation>
    <scope>NUCLEOTIDE SEQUENCE</scope>
    <source>
        <strain evidence="2">TRF0915ILg1</strain>
        <tissue evidence="2">Whole body</tissue>
    </source>
</reference>
<dbReference type="InterPro" id="IPR029526">
    <property type="entry name" value="PGBD"/>
</dbReference>
<name>A0A8K0FWC9_IGNLU</name>
<evidence type="ECO:0000259" key="1">
    <source>
        <dbReference type="Pfam" id="PF13843"/>
    </source>
</evidence>
<feature type="non-terminal residue" evidence="2">
    <location>
        <position position="223"/>
    </location>
</feature>
<comment type="caution">
    <text evidence="2">The sequence shown here is derived from an EMBL/GenBank/DDBJ whole genome shotgun (WGS) entry which is preliminary data.</text>
</comment>
<dbReference type="Pfam" id="PF13843">
    <property type="entry name" value="DDE_Tnp_1_7"/>
    <property type="match status" value="1"/>
</dbReference>
<proteinExistence type="predicted"/>
<evidence type="ECO:0000313" key="3">
    <source>
        <dbReference type="Proteomes" id="UP000801492"/>
    </source>
</evidence>
<protein>
    <recommendedName>
        <fullName evidence="1">PiggyBac transposable element-derived protein domain-containing protein</fullName>
    </recommendedName>
</protein>
<gene>
    <name evidence="2" type="ORF">ILUMI_25066</name>
</gene>
<evidence type="ECO:0000313" key="2">
    <source>
        <dbReference type="EMBL" id="KAF2881100.1"/>
    </source>
</evidence>
<accession>A0A8K0FWC9</accession>
<dbReference type="GO" id="GO:0043565">
    <property type="term" value="F:sequence-specific DNA binding"/>
    <property type="evidence" value="ECO:0007669"/>
    <property type="project" value="TreeGrafter"/>
</dbReference>
<dbReference type="Proteomes" id="UP000801492">
    <property type="component" value="Unassembled WGS sequence"/>
</dbReference>
<keyword evidence="3" id="KW-1185">Reference proteome</keyword>
<dbReference type="PANTHER" id="PTHR47055:SF3">
    <property type="entry name" value="PHORBOL-ESTER_DAG-TYPE DOMAIN-CONTAINING PROTEIN"/>
    <property type="match status" value="1"/>
</dbReference>
<feature type="domain" description="PiggyBac transposable element-derived protein" evidence="1">
    <location>
        <begin position="76"/>
        <end position="223"/>
    </location>
</feature>
<sequence>MADWNYRHKALTLNELIDELDDPDNIPLPPSGISINIFPHNDEIVTDKILGKKIMCVVLRYTNILLDIAGKVVPFHLFFDNYFTSLALVNELTIKATGTIRYNRTGNRPLMSSKELKNKDRGYIDYRCSREDNLILCKWNDNNIVGVASNVCTMYPVRNVQCFSRKEKKIDVNQPNLVKIYNDNMGGVDRAGQNMSPYRISIRGKKWYFPLIAHCLEVAIQNA</sequence>